<reference evidence="2 3" key="1">
    <citation type="submission" date="2018-12" db="EMBL/GenBank/DDBJ databases">
        <authorList>
            <person name="Li S."/>
            <person name="Yang R."/>
            <person name="Chen G."/>
            <person name="Zou L."/>
            <person name="Zhang C."/>
            <person name="Chen Y."/>
            <person name="Liu Z."/>
            <person name="Li Y."/>
            <person name="Yan Y."/>
            <person name="Huang M."/>
            <person name="Chen T."/>
        </authorList>
    </citation>
    <scope>NUCLEOTIDE SEQUENCE [LARGE SCALE GENOMIC DNA]</scope>
    <source>
        <strain evidence="2 3">1257</strain>
    </source>
</reference>
<sequence length="146" mass="15437">MYIYWLVLVMLLGASALFSQAQYNEQSVSEQATLDAISRSMLVYRSAAAEYAWANPGFVGVPPETALSLPDWYSKQSGITAYVASGVSYTYITGPIPAGLPAALTARTESTTVGVKRSGHLYSPKGGDMAIPIPAPVPEGAVIAVY</sequence>
<dbReference type="OrthoDB" id="9110409at2"/>
<dbReference type="InterPro" id="IPR009987">
    <property type="entry name" value="IM_PilM"/>
</dbReference>
<feature type="signal peptide" evidence="1">
    <location>
        <begin position="1"/>
        <end position="21"/>
    </location>
</feature>
<dbReference type="Proteomes" id="UP000268230">
    <property type="component" value="Chromosome"/>
</dbReference>
<dbReference type="Pfam" id="PF07419">
    <property type="entry name" value="PilM"/>
    <property type="match status" value="1"/>
</dbReference>
<name>A0A3S8UPC6_9PSED</name>
<dbReference type="EMBL" id="CP034338">
    <property type="protein sequence ID" value="AZL70093.1"/>
    <property type="molecule type" value="Genomic_DNA"/>
</dbReference>
<evidence type="ECO:0000313" key="3">
    <source>
        <dbReference type="Proteomes" id="UP000268230"/>
    </source>
</evidence>
<evidence type="ECO:0000256" key="1">
    <source>
        <dbReference type="SAM" id="SignalP"/>
    </source>
</evidence>
<dbReference type="InterPro" id="IPR041884">
    <property type="entry name" value="PilM_C-ter"/>
</dbReference>
<dbReference type="Gene3D" id="6.20.120.30">
    <property type="entry name" value="PilM protein, C-terminal domain"/>
    <property type="match status" value="1"/>
</dbReference>
<dbReference type="KEGG" id="pory:EJA05_21255"/>
<dbReference type="AlphaFoldDB" id="A0A3S8UPC6"/>
<dbReference type="Gene3D" id="3.30.1300.90">
    <property type="entry name" value="PilM protein, N-terminal domain"/>
    <property type="match status" value="1"/>
</dbReference>
<keyword evidence="1" id="KW-0732">Signal</keyword>
<proteinExistence type="predicted"/>
<evidence type="ECO:0000313" key="2">
    <source>
        <dbReference type="EMBL" id="AZL70093.1"/>
    </source>
</evidence>
<accession>A0A3S8UPC6</accession>
<gene>
    <name evidence="2" type="ORF">EJA05_21255</name>
</gene>
<protein>
    <submittedName>
        <fullName evidence="2">PilM protein</fullName>
    </submittedName>
</protein>
<dbReference type="InterPro" id="IPR041883">
    <property type="entry name" value="PilM_N-ter"/>
</dbReference>
<feature type="chain" id="PRO_5019064438" evidence="1">
    <location>
        <begin position="22"/>
        <end position="146"/>
    </location>
</feature>
<organism evidence="2 3">
    <name type="scientific">Pseudomonas entomophila</name>
    <dbReference type="NCBI Taxonomy" id="312306"/>
    <lineage>
        <taxon>Bacteria</taxon>
        <taxon>Pseudomonadati</taxon>
        <taxon>Pseudomonadota</taxon>
        <taxon>Gammaproteobacteria</taxon>
        <taxon>Pseudomonadales</taxon>
        <taxon>Pseudomonadaceae</taxon>
        <taxon>Pseudomonas</taxon>
    </lineage>
</organism>